<organism evidence="1">
    <name type="scientific">marine metagenome</name>
    <dbReference type="NCBI Taxonomy" id="408172"/>
    <lineage>
        <taxon>unclassified sequences</taxon>
        <taxon>metagenomes</taxon>
        <taxon>ecological metagenomes</taxon>
    </lineage>
</organism>
<proteinExistence type="predicted"/>
<name>A0A381RLM4_9ZZZZ</name>
<accession>A0A381RLM4</accession>
<reference evidence="1" key="1">
    <citation type="submission" date="2018-05" db="EMBL/GenBank/DDBJ databases">
        <authorList>
            <person name="Lanie J.A."/>
            <person name="Ng W.-L."/>
            <person name="Kazmierczak K.M."/>
            <person name="Andrzejewski T.M."/>
            <person name="Davidsen T.M."/>
            <person name="Wayne K.J."/>
            <person name="Tettelin H."/>
            <person name="Glass J.I."/>
            <person name="Rusch D."/>
            <person name="Podicherti R."/>
            <person name="Tsui H.-C.T."/>
            <person name="Winkler M.E."/>
        </authorList>
    </citation>
    <scope>NUCLEOTIDE SEQUENCE</scope>
</reference>
<gene>
    <name evidence="1" type="ORF">METZ01_LOCUS45599</name>
</gene>
<dbReference type="AlphaFoldDB" id="A0A381RLM4"/>
<dbReference type="EMBL" id="UINC01002086">
    <property type="protein sequence ID" value="SUZ92745.1"/>
    <property type="molecule type" value="Genomic_DNA"/>
</dbReference>
<protein>
    <submittedName>
        <fullName evidence="1">Uncharacterized protein</fullName>
    </submittedName>
</protein>
<evidence type="ECO:0000313" key="1">
    <source>
        <dbReference type="EMBL" id="SUZ92745.1"/>
    </source>
</evidence>
<sequence>MSLIFYNNNKAKNDDLNILTDIFISKNFKIKDFNILEIIIDYKHSIEDYEKMFFNNLIFDYPYQFYEKLFNKKFIDIFDDKIDVEDRIKILKDYNLEIYDLEKIPIVIKDVNDEGEFVFKWIGLKINKYSLCTSNINLQKIYRFLIDKSDKNIFYYNEIIEIFIEERICYHCFLKDLNTDLDDVFINELLSSVSDINNKNSH</sequence>